<accession>A0ABR9D2N2</accession>
<gene>
    <name evidence="1" type="ORF">IE877_15675</name>
</gene>
<sequence length="372" mass="43015">MYAYVDETGNAGIFDSDQPVFITAALMTKINFDLLHARDIKTIASKIGEPELHANDLGPEKIERIAEDLLKLFKKCNARFFISRVEKKYLIVTKFVDTLFDPTENKAVPPHHYHSRWSRLLLTYHFAINLNEETANKFWLSLMEKKAARAQQMFLNTLLALEQDTLNMSNKGLKQLISCAIQWAKQNPDSISIYSTKSVKLGHWPNMVGFSNLLNGIEQRSKKWQRQVAEIVHDRQSQFARTLEEWHLIHKNFPNDIILSMGEERKLRCVEGSQFRISASADSAGIQAIDIVIWLYKRFFDGKPLDYHSAQLINYVIKNAYQSDFSFKNLEKALNGYFSTKKPPTAEELKRAQMFLDIENEYVQDRIGQTTI</sequence>
<proteinExistence type="predicted"/>
<comment type="caution">
    <text evidence="1">The sequence shown here is derived from an EMBL/GenBank/DDBJ whole genome shotgun (WGS) entry which is preliminary data.</text>
</comment>
<organism evidence="1 2">
    <name type="scientific">Methylomonas albis</name>
    <dbReference type="NCBI Taxonomy" id="1854563"/>
    <lineage>
        <taxon>Bacteria</taxon>
        <taxon>Pseudomonadati</taxon>
        <taxon>Pseudomonadota</taxon>
        <taxon>Gammaproteobacteria</taxon>
        <taxon>Methylococcales</taxon>
        <taxon>Methylococcaceae</taxon>
        <taxon>Methylomonas</taxon>
    </lineage>
</organism>
<reference evidence="1 2" key="1">
    <citation type="submission" date="2020-09" db="EMBL/GenBank/DDBJ databases">
        <title>Methylomonas albis sp. nov. and Methylomonas fluvii sp. nov.: Two cold-adapted methanotrophs from the River Elbe and an amended description of Methylovulum psychrotolerans strain Eb1.</title>
        <authorList>
            <person name="Bussmann I.K."/>
            <person name="Klings K.-W."/>
            <person name="Warnstedt J."/>
            <person name="Hoppert M."/>
            <person name="Saborowski A."/>
            <person name="Horn F."/>
            <person name="Liebner S."/>
        </authorList>
    </citation>
    <scope>NUCLEOTIDE SEQUENCE [LARGE SCALE GENOMIC DNA]</scope>
    <source>
        <strain evidence="1 2">EbA</strain>
    </source>
</reference>
<dbReference type="InterPro" id="IPR024524">
    <property type="entry name" value="DUF3800"/>
</dbReference>
<dbReference type="Pfam" id="PF12686">
    <property type="entry name" value="DUF3800"/>
    <property type="match status" value="1"/>
</dbReference>
<dbReference type="RefSeq" id="WP_192375583.1">
    <property type="nucleotide sequence ID" value="NZ_CAJHIV010000001.1"/>
</dbReference>
<dbReference type="Proteomes" id="UP000652176">
    <property type="component" value="Unassembled WGS sequence"/>
</dbReference>
<dbReference type="EMBL" id="JACXSS010000001">
    <property type="protein sequence ID" value="MBD9357300.1"/>
    <property type="molecule type" value="Genomic_DNA"/>
</dbReference>
<name>A0ABR9D2N2_9GAMM</name>
<evidence type="ECO:0000313" key="2">
    <source>
        <dbReference type="Proteomes" id="UP000652176"/>
    </source>
</evidence>
<keyword evidence="2" id="KW-1185">Reference proteome</keyword>
<evidence type="ECO:0000313" key="1">
    <source>
        <dbReference type="EMBL" id="MBD9357300.1"/>
    </source>
</evidence>
<protein>
    <submittedName>
        <fullName evidence="1">DUF3800 domain-containing protein</fullName>
    </submittedName>
</protein>